<dbReference type="KEGG" id="cten:18246981"/>
<dbReference type="STRING" id="590646.G3B2J5"/>
<reference evidence="1 2" key="1">
    <citation type="journal article" date="2011" name="Proc. Natl. Acad. Sci. U.S.A.">
        <title>Comparative genomics of xylose-fermenting fungi for enhanced biofuel production.</title>
        <authorList>
            <person name="Wohlbach D.J."/>
            <person name="Kuo A."/>
            <person name="Sato T.K."/>
            <person name="Potts K.M."/>
            <person name="Salamov A.A."/>
            <person name="LaButti K.M."/>
            <person name="Sun H."/>
            <person name="Clum A."/>
            <person name="Pangilinan J.L."/>
            <person name="Lindquist E.A."/>
            <person name="Lucas S."/>
            <person name="Lapidus A."/>
            <person name="Jin M."/>
            <person name="Gunawan C."/>
            <person name="Balan V."/>
            <person name="Dale B.E."/>
            <person name="Jeffries T.W."/>
            <person name="Zinkel R."/>
            <person name="Barry K.W."/>
            <person name="Grigoriev I.V."/>
            <person name="Gasch A.P."/>
        </authorList>
    </citation>
    <scope>NUCLEOTIDE SEQUENCE [LARGE SCALE GENOMIC DNA]</scope>
    <source>
        <strain evidence="2">ATCC 10573 / BCRC 21748 / CBS 615 / JCM 9827 / NBRC 10315 / NRRL Y-1498 / VKM Y-70</strain>
    </source>
</reference>
<dbReference type="AlphaFoldDB" id="G3B2J5"/>
<evidence type="ECO:0000313" key="2">
    <source>
        <dbReference type="Proteomes" id="UP000000707"/>
    </source>
</evidence>
<keyword evidence="2" id="KW-1185">Reference proteome</keyword>
<evidence type="ECO:0000313" key="1">
    <source>
        <dbReference type="EMBL" id="EGV64693.1"/>
    </source>
</evidence>
<sequence length="351" mass="39096">MNNQELFRLFKDSKLAQVAKPLSKVLRGNQSGPTHQIIYTPKSSAIRSNFGIKTALPKQIGFSHIVYNDIDNATSMPDVEKYSGSFYNRIKFQEMNIPVRTEHNTNPLFKSEQTLTPKKAKDVNSSNEDSVSFGLNLKSSTPNKAVKKLLKKNSQFYNQYKEFMLKNYPDKLVSNGARNEHKLVHEFLNTSQDFKKAKSGLLSQKSNRIQGTGGFSYLQKGRLTNTPNGIKYAAMAPGRIIDSRDAAIGGFIASINDNNSLQRNYTKNFPGKHQRQFVIPFQVTDAEVSNSGKVRLEANGVQSGPWSSGLGENSSLYKPTNNNVRGASERMATDMKQFSALLSVLEQPAKA</sequence>
<dbReference type="HOGENOM" id="CLU_063080_1_0_1"/>
<dbReference type="EMBL" id="GL996515">
    <property type="protein sequence ID" value="EGV64693.1"/>
    <property type="molecule type" value="Genomic_DNA"/>
</dbReference>
<keyword evidence="1" id="KW-0687">Ribonucleoprotein</keyword>
<dbReference type="GO" id="GO:0070124">
    <property type="term" value="P:mitochondrial translational initiation"/>
    <property type="evidence" value="ECO:0007669"/>
    <property type="project" value="TreeGrafter"/>
</dbReference>
<dbReference type="OrthoDB" id="2735536at2759"/>
<name>G3B2J5_CANTC</name>
<keyword evidence="1" id="KW-0689">Ribosomal protein</keyword>
<dbReference type="PIRSF" id="PIRSF018156">
    <property type="entry name" value="MRPL51_fungal"/>
    <property type="match status" value="1"/>
</dbReference>
<dbReference type="GeneID" id="18246981"/>
<dbReference type="GO" id="GO:0003735">
    <property type="term" value="F:structural constituent of ribosome"/>
    <property type="evidence" value="ECO:0007669"/>
    <property type="project" value="TreeGrafter"/>
</dbReference>
<dbReference type="PANTHER" id="PTHR28058:SF1">
    <property type="entry name" value="SMALL RIBOSOMAL SUBUNIT PROTEIN BS1M"/>
    <property type="match status" value="1"/>
</dbReference>
<dbReference type="InterPro" id="IPR016712">
    <property type="entry name" value="Rbsml_bS1m-like"/>
</dbReference>
<dbReference type="Proteomes" id="UP000000707">
    <property type="component" value="Unassembled WGS sequence"/>
</dbReference>
<organism evidence="2">
    <name type="scientific">Candida tenuis (strain ATCC 10573 / BCRC 21748 / CBS 615 / JCM 9827 / NBRC 10315 / NRRL Y-1498 / VKM Y-70)</name>
    <name type="common">Yeast</name>
    <name type="synonym">Yamadazyma tenuis</name>
    <dbReference type="NCBI Taxonomy" id="590646"/>
    <lineage>
        <taxon>Eukaryota</taxon>
        <taxon>Fungi</taxon>
        <taxon>Dikarya</taxon>
        <taxon>Ascomycota</taxon>
        <taxon>Saccharomycotina</taxon>
        <taxon>Pichiomycetes</taxon>
        <taxon>Debaryomycetaceae</taxon>
        <taxon>Yamadazyma</taxon>
    </lineage>
</organism>
<dbReference type="GO" id="GO:0005763">
    <property type="term" value="C:mitochondrial small ribosomal subunit"/>
    <property type="evidence" value="ECO:0007669"/>
    <property type="project" value="TreeGrafter"/>
</dbReference>
<dbReference type="eggNOG" id="ENOG502R4KN">
    <property type="taxonomic scope" value="Eukaryota"/>
</dbReference>
<accession>G3B2J5</accession>
<protein>
    <submittedName>
        <fullName evidence="1">Mitochondrial ribosomal protein L51</fullName>
    </submittedName>
</protein>
<gene>
    <name evidence="1" type="ORF">CANTEDRAFT_113481</name>
</gene>
<dbReference type="PANTHER" id="PTHR28058">
    <property type="entry name" value="37S RIBOSOMAL PROTEIN MRP51, MITOCHONDRIAL"/>
    <property type="match status" value="1"/>
</dbReference>
<dbReference type="Pfam" id="PF11709">
    <property type="entry name" value="Mit_ribos_Mrp51"/>
    <property type="match status" value="2"/>
</dbReference>
<proteinExistence type="predicted"/>